<evidence type="ECO:0000313" key="2">
    <source>
        <dbReference type="Proteomes" id="UP000481288"/>
    </source>
</evidence>
<accession>A0A7D8UQW2</accession>
<gene>
    <name evidence="1" type="ORF">LCER1_G003033</name>
</gene>
<dbReference type="OrthoDB" id="509124at2759"/>
<reference evidence="1 2" key="1">
    <citation type="submission" date="2018-05" db="EMBL/GenBank/DDBJ databases">
        <title>Whole genome sequencing for identification of molecular markers to develop diagnostic detection tools for the regulated plant pathogen Lachnellula willkommii.</title>
        <authorList>
            <person name="Giroux E."/>
            <person name="Bilodeau G."/>
        </authorList>
    </citation>
    <scope>NUCLEOTIDE SEQUENCE [LARGE SCALE GENOMIC DNA]</scope>
    <source>
        <strain evidence="1 2">CBS 625.97</strain>
    </source>
</reference>
<evidence type="ECO:0000313" key="1">
    <source>
        <dbReference type="EMBL" id="TVY55625.1"/>
    </source>
</evidence>
<dbReference type="Gene3D" id="3.30.530.20">
    <property type="match status" value="1"/>
</dbReference>
<proteinExistence type="predicted"/>
<dbReference type="InterPro" id="IPR023393">
    <property type="entry name" value="START-like_dom_sf"/>
</dbReference>
<organism evidence="1 2">
    <name type="scientific">Lachnellula cervina</name>
    <dbReference type="NCBI Taxonomy" id="1316786"/>
    <lineage>
        <taxon>Eukaryota</taxon>
        <taxon>Fungi</taxon>
        <taxon>Dikarya</taxon>
        <taxon>Ascomycota</taxon>
        <taxon>Pezizomycotina</taxon>
        <taxon>Leotiomycetes</taxon>
        <taxon>Helotiales</taxon>
        <taxon>Lachnaceae</taxon>
        <taxon>Lachnellula</taxon>
    </lineage>
</organism>
<dbReference type="AlphaFoldDB" id="A0A7D8UQW2"/>
<dbReference type="Pfam" id="PF10604">
    <property type="entry name" value="Polyketide_cyc2"/>
    <property type="match status" value="1"/>
</dbReference>
<dbReference type="CDD" id="cd07822">
    <property type="entry name" value="SRPBCC_4"/>
    <property type="match status" value="1"/>
</dbReference>
<name>A0A7D8UQW2_9HELO</name>
<sequence length="142" mass="15985">MIHTTIEIDRAPEVVRKVFLDFSSYHEWHQDTVKEIKPLSDSLAAGNKVHCEMLDLTFDAVITPEKENSSTMFQWQGPPVAGISGLHTFSFEPSKVTQGGTTFVQKEEFSGAMAFLMRLIGWSMPGKFDGFNTDLKKRVESL</sequence>
<comment type="caution">
    <text evidence="1">The sequence shown here is derived from an EMBL/GenBank/DDBJ whole genome shotgun (WGS) entry which is preliminary data.</text>
</comment>
<dbReference type="PANTHER" id="PTHR36166">
    <property type="entry name" value="CHROMOSOME 9, WHOLE GENOME SHOTGUN SEQUENCE"/>
    <property type="match status" value="1"/>
</dbReference>
<dbReference type="SUPFAM" id="SSF55961">
    <property type="entry name" value="Bet v1-like"/>
    <property type="match status" value="1"/>
</dbReference>
<dbReference type="PANTHER" id="PTHR36166:SF1">
    <property type="entry name" value="SRPBCC DOMAIN-CONTAINING PROTEIN"/>
    <property type="match status" value="1"/>
</dbReference>
<dbReference type="InterPro" id="IPR019587">
    <property type="entry name" value="Polyketide_cyclase/dehydratase"/>
</dbReference>
<dbReference type="EMBL" id="QGMG01000224">
    <property type="protein sequence ID" value="TVY55625.1"/>
    <property type="molecule type" value="Genomic_DNA"/>
</dbReference>
<keyword evidence="2" id="KW-1185">Reference proteome</keyword>
<protein>
    <submittedName>
        <fullName evidence="1">Uncharacterized protein</fullName>
    </submittedName>
</protein>
<dbReference type="Proteomes" id="UP000481288">
    <property type="component" value="Unassembled WGS sequence"/>
</dbReference>